<dbReference type="InterPro" id="IPR013108">
    <property type="entry name" value="Amidohydro_3"/>
</dbReference>
<evidence type="ECO:0000313" key="2">
    <source>
        <dbReference type="EMBL" id="TWH84052.1"/>
    </source>
</evidence>
<dbReference type="SUPFAM" id="SSF51556">
    <property type="entry name" value="Metallo-dependent hydrolases"/>
    <property type="match status" value="1"/>
</dbReference>
<dbReference type="Gene3D" id="3.10.310.70">
    <property type="match status" value="1"/>
</dbReference>
<dbReference type="CDD" id="cd01300">
    <property type="entry name" value="YtcJ_like"/>
    <property type="match status" value="1"/>
</dbReference>
<reference evidence="2 3" key="1">
    <citation type="journal article" date="2015" name="Stand. Genomic Sci.">
        <title>Genomic Encyclopedia of Bacterial and Archaeal Type Strains, Phase III: the genomes of soil and plant-associated and newly described type strains.</title>
        <authorList>
            <person name="Whitman W.B."/>
            <person name="Woyke T."/>
            <person name="Klenk H.P."/>
            <person name="Zhou Y."/>
            <person name="Lilburn T.G."/>
            <person name="Beck B.J."/>
            <person name="De Vos P."/>
            <person name="Vandamme P."/>
            <person name="Eisen J.A."/>
            <person name="Garrity G."/>
            <person name="Hugenholtz P."/>
            <person name="Kyrpides N.C."/>
        </authorList>
    </citation>
    <scope>NUCLEOTIDE SEQUENCE [LARGE SCALE GENOMIC DNA]</scope>
    <source>
        <strain evidence="2 3">CGMCC 1.10115</strain>
    </source>
</reference>
<evidence type="ECO:0000313" key="3">
    <source>
        <dbReference type="Proteomes" id="UP000318667"/>
    </source>
</evidence>
<dbReference type="EMBL" id="VLKI01000012">
    <property type="protein sequence ID" value="TWH84052.1"/>
    <property type="molecule type" value="Genomic_DNA"/>
</dbReference>
<evidence type="ECO:0000259" key="1">
    <source>
        <dbReference type="Pfam" id="PF07969"/>
    </source>
</evidence>
<organism evidence="2 3">
    <name type="scientific">Cytobacillus oceanisediminis</name>
    <dbReference type="NCBI Taxonomy" id="665099"/>
    <lineage>
        <taxon>Bacteria</taxon>
        <taxon>Bacillati</taxon>
        <taxon>Bacillota</taxon>
        <taxon>Bacilli</taxon>
        <taxon>Bacillales</taxon>
        <taxon>Bacillaceae</taxon>
        <taxon>Cytobacillus</taxon>
    </lineage>
</organism>
<dbReference type="AlphaFoldDB" id="A0A562JL92"/>
<dbReference type="SUPFAM" id="SSF51338">
    <property type="entry name" value="Composite domain of metallo-dependent hydrolases"/>
    <property type="match status" value="1"/>
</dbReference>
<accession>A0A562JL92</accession>
<protein>
    <recommendedName>
        <fullName evidence="1">Amidohydrolase 3 domain-containing protein</fullName>
    </recommendedName>
</protein>
<dbReference type="Pfam" id="PF07969">
    <property type="entry name" value="Amidohydro_3"/>
    <property type="match status" value="1"/>
</dbReference>
<dbReference type="GeneID" id="65404847"/>
<dbReference type="RefSeq" id="WP_242021038.1">
    <property type="nucleotide sequence ID" value="NZ_CBCSDC010000022.1"/>
</dbReference>
<feature type="domain" description="Amidohydrolase 3" evidence="1">
    <location>
        <begin position="51"/>
        <end position="530"/>
    </location>
</feature>
<keyword evidence="3" id="KW-1185">Reference proteome</keyword>
<dbReference type="InterPro" id="IPR032466">
    <property type="entry name" value="Metal_Hydrolase"/>
</dbReference>
<dbReference type="Gene3D" id="2.30.40.10">
    <property type="entry name" value="Urease, subunit C, domain 1"/>
    <property type="match status" value="1"/>
</dbReference>
<comment type="caution">
    <text evidence="2">The sequence shown here is derived from an EMBL/GenBank/DDBJ whole genome shotgun (WGS) entry which is preliminary data.</text>
</comment>
<name>A0A562JL92_9BACI</name>
<proteinExistence type="predicted"/>
<dbReference type="PANTHER" id="PTHR22642:SF2">
    <property type="entry name" value="PROTEIN LONG AFTER FAR-RED 3"/>
    <property type="match status" value="1"/>
</dbReference>
<dbReference type="PANTHER" id="PTHR22642">
    <property type="entry name" value="IMIDAZOLONEPROPIONASE"/>
    <property type="match status" value="1"/>
</dbReference>
<dbReference type="InterPro" id="IPR011059">
    <property type="entry name" value="Metal-dep_hydrolase_composite"/>
</dbReference>
<dbReference type="Proteomes" id="UP000318667">
    <property type="component" value="Unassembled WGS sequence"/>
</dbReference>
<dbReference type="Gene3D" id="3.20.20.140">
    <property type="entry name" value="Metal-dependent hydrolases"/>
    <property type="match status" value="1"/>
</dbReference>
<gene>
    <name evidence="2" type="ORF">IQ19_03719</name>
</gene>
<dbReference type="InterPro" id="IPR033932">
    <property type="entry name" value="YtcJ-like"/>
</dbReference>
<dbReference type="GO" id="GO:0016810">
    <property type="term" value="F:hydrolase activity, acting on carbon-nitrogen (but not peptide) bonds"/>
    <property type="evidence" value="ECO:0007669"/>
    <property type="project" value="InterPro"/>
</dbReference>
<sequence>MMMTKGSIYFNGKILTANPEQPYASAMAVLDGKIIAVGEKEEMPEIDGDQIDLQGKRVLPGLIDAHLHPLYLANAAKQIPCTPPVVYSIEDLIAEIKKQVETEGKDKWVEAWGYDEGKLEEGRTPTRWDLDRATLEVPVVVTRTCGHIVSVNSIALELAGITRDTPNPFGGEIDRDEEGVPTGILRENARNLVFKAMPVQTLEDNVNILAELSPFLLSHGITGITDLLARKETFEYIDLYNEAAGRGLKQRSVLYYVKEDLEEEHAFTKTSLDRENQIFIGGMKMFADGSVSGQTAWVNPPFLGRKENSGIQMTTREELLAGAEMAERNGVQLAIHAMGEQAIDLIVDSFHGRKGWLQDLPSIRIEHAAMPTDKALRRAAEAGIAFVPQTVFLFAEIESYIKNLGAERTKRNYPVKTMLESGILTALSSDAPATAWADPVNPFIGIQSAVTRVAYDGTDTGQEERVDVETAIELYTREAQKITRIPGVGQLAEDYYADFIVLDRDILAISPEDIGEVTVERTYLGGELVFEKEAVSEKL</sequence>